<reference evidence="1 2" key="1">
    <citation type="submission" date="2019-08" db="EMBL/GenBank/DDBJ databases">
        <title>The genome of the soybean aphid Biotype 1, its phylome, world population structure and adaptation to the North American continent.</title>
        <authorList>
            <person name="Giordano R."/>
            <person name="Donthu R.K."/>
            <person name="Hernandez A.G."/>
            <person name="Wright C.L."/>
            <person name="Zimin A.V."/>
        </authorList>
    </citation>
    <scope>NUCLEOTIDE SEQUENCE [LARGE SCALE GENOMIC DNA]</scope>
    <source>
        <tissue evidence="1">Whole aphids</tissue>
    </source>
</reference>
<proteinExistence type="predicted"/>
<name>A0A6G0T4Y7_APHGL</name>
<comment type="caution">
    <text evidence="1">The sequence shown here is derived from an EMBL/GenBank/DDBJ whole genome shotgun (WGS) entry which is preliminary data.</text>
</comment>
<dbReference type="AlphaFoldDB" id="A0A6G0T4Y7"/>
<evidence type="ECO:0000313" key="2">
    <source>
        <dbReference type="Proteomes" id="UP000475862"/>
    </source>
</evidence>
<dbReference type="EMBL" id="VYZN01000065">
    <property type="protein sequence ID" value="KAE9524967.1"/>
    <property type="molecule type" value="Genomic_DNA"/>
</dbReference>
<organism evidence="1 2">
    <name type="scientific">Aphis glycines</name>
    <name type="common">Soybean aphid</name>
    <dbReference type="NCBI Taxonomy" id="307491"/>
    <lineage>
        <taxon>Eukaryota</taxon>
        <taxon>Metazoa</taxon>
        <taxon>Ecdysozoa</taxon>
        <taxon>Arthropoda</taxon>
        <taxon>Hexapoda</taxon>
        <taxon>Insecta</taxon>
        <taxon>Pterygota</taxon>
        <taxon>Neoptera</taxon>
        <taxon>Paraneoptera</taxon>
        <taxon>Hemiptera</taxon>
        <taxon>Sternorrhyncha</taxon>
        <taxon>Aphidomorpha</taxon>
        <taxon>Aphidoidea</taxon>
        <taxon>Aphididae</taxon>
        <taxon>Aphidini</taxon>
        <taxon>Aphis</taxon>
        <taxon>Aphis</taxon>
    </lineage>
</organism>
<keyword evidence="2" id="KW-1185">Reference proteome</keyword>
<protein>
    <submittedName>
        <fullName evidence="1">Uncharacterized protein</fullName>
    </submittedName>
</protein>
<gene>
    <name evidence="1" type="ORF">AGLY_015017</name>
</gene>
<accession>A0A6G0T4Y7</accession>
<dbReference type="Proteomes" id="UP000475862">
    <property type="component" value="Unassembled WGS sequence"/>
</dbReference>
<sequence length="269" mass="30188">MVVKGKSGRKKRAKDYATPLELARKRVPKGGVVIIRQPTQGVSYADITRKVKVHVRLKELDLKPIARVTKSGTILLKVQDDKEADPGEGSIVDRVHNEEYNHSDHFYVTYDLASYANAQPVSNDHVFRGWDTTKGINHDLLEVGLLIADWLNPVSDHRGRDVHNLAEVLEDNISAACNIALPRRSASTPARKPVHWWDTEISALRKGSTSAKRNKTRLVARAKRLQTHPINPNTNEAIVEAAEAVEQLRKYKKVLKLQSQKAKNPVETI</sequence>
<evidence type="ECO:0000313" key="1">
    <source>
        <dbReference type="EMBL" id="KAE9524967.1"/>
    </source>
</evidence>